<protein>
    <submittedName>
        <fullName evidence="1">Uncharacterized protein DUF3570</fullName>
    </submittedName>
</protein>
<evidence type="ECO:0000313" key="2">
    <source>
        <dbReference type="Proteomes" id="UP000273643"/>
    </source>
</evidence>
<sequence>MALMAVREAAVVATDRSRTRVRQWLALLVVGCFAGTAWASVLPEERIDVLYHSYDGGGVKIDGPSVLMRKSIGGSVSVSGKYYVDTVSGASIDVEAAGVDVNSAASPYAEERTEYNAGIDYLNDRTLISAGYATSQENDYDAETVSFGITQTFFGDLTTVSLTTSYGDDVIGRNDRPDFEEHLERRRYGLTLTQILRTDLIAAFSYEAVIDEGFLNNAYRQVRYRDSSSARGYSYQPEVYPNTRNSDAFGLRAIYHLPNRRSALRGEYRYFQDNWAIEAHTGELRYTHSHDDSWLFELKLRHYDQTGADFYSDLYDFRDAQNYLARDKEMGPFSSNTIGLGATYNLPRFAIPGFERSSINLYWDHIRFDYEDFRDVRVSPDDYAAGEEPLYQFDANVIRFYLSFWF</sequence>
<gene>
    <name evidence="1" type="ORF">EDC38_2220</name>
</gene>
<reference evidence="1 2" key="1">
    <citation type="submission" date="2018-11" db="EMBL/GenBank/DDBJ databases">
        <title>Genomic Encyclopedia of Type Strains, Phase IV (KMG-IV): sequencing the most valuable type-strain genomes for metagenomic binning, comparative biology and taxonomic classification.</title>
        <authorList>
            <person name="Goeker M."/>
        </authorList>
    </citation>
    <scope>NUCLEOTIDE SEQUENCE [LARGE SCALE GENOMIC DNA]</scope>
    <source>
        <strain evidence="1 2">DSM 16974</strain>
    </source>
</reference>
<keyword evidence="2" id="KW-1185">Reference proteome</keyword>
<dbReference type="Proteomes" id="UP000273643">
    <property type="component" value="Unassembled WGS sequence"/>
</dbReference>
<dbReference type="EMBL" id="RJUK01000001">
    <property type="protein sequence ID" value="ROQ21594.1"/>
    <property type="molecule type" value="Genomic_DNA"/>
</dbReference>
<dbReference type="AlphaFoldDB" id="A0A3N1NPB2"/>
<proteinExistence type="predicted"/>
<accession>A0A3N1NPB2</accession>
<organism evidence="1 2">
    <name type="scientific">Marinimicrobium koreense</name>
    <dbReference type="NCBI Taxonomy" id="306545"/>
    <lineage>
        <taxon>Bacteria</taxon>
        <taxon>Pseudomonadati</taxon>
        <taxon>Pseudomonadota</taxon>
        <taxon>Gammaproteobacteria</taxon>
        <taxon>Cellvibrionales</taxon>
        <taxon>Cellvibrionaceae</taxon>
        <taxon>Marinimicrobium</taxon>
    </lineage>
</organism>
<comment type="caution">
    <text evidence="1">The sequence shown here is derived from an EMBL/GenBank/DDBJ whole genome shotgun (WGS) entry which is preliminary data.</text>
</comment>
<dbReference type="InterPro" id="IPR021953">
    <property type="entry name" value="DUF3570"/>
</dbReference>
<evidence type="ECO:0000313" key="1">
    <source>
        <dbReference type="EMBL" id="ROQ21594.1"/>
    </source>
</evidence>
<name>A0A3N1NPB2_9GAMM</name>
<dbReference type="Pfam" id="PF12094">
    <property type="entry name" value="DUF3570"/>
    <property type="match status" value="1"/>
</dbReference>